<keyword evidence="3" id="KW-1185">Reference proteome</keyword>
<dbReference type="EMBL" id="MASU01000022">
    <property type="protein sequence ID" value="PXY18243.1"/>
    <property type="molecule type" value="Genomic_DNA"/>
</dbReference>
<dbReference type="Pfam" id="PF12680">
    <property type="entry name" value="SnoaL_2"/>
    <property type="match status" value="1"/>
</dbReference>
<sequence>MSEPIDARQLPEVITDYLAAHNARDLEPALAYYTEDAIAVDEGHTYRGKREIRDWLARAGGEYTYTIKLVAAQRIDDDHYVAVHHLEGDFPGGVVDLRFQFTLRDGRIAELVIEP</sequence>
<accession>A0A318LGP4</accession>
<dbReference type="SUPFAM" id="SSF54427">
    <property type="entry name" value="NTF2-like"/>
    <property type="match status" value="1"/>
</dbReference>
<gene>
    <name evidence="2" type="ORF">BA062_35935</name>
</gene>
<dbReference type="Gene3D" id="3.10.450.50">
    <property type="match status" value="1"/>
</dbReference>
<dbReference type="Proteomes" id="UP000247892">
    <property type="component" value="Unassembled WGS sequence"/>
</dbReference>
<dbReference type="InterPro" id="IPR037401">
    <property type="entry name" value="SnoaL-like"/>
</dbReference>
<evidence type="ECO:0000313" key="2">
    <source>
        <dbReference type="EMBL" id="PXY18243.1"/>
    </source>
</evidence>
<comment type="caution">
    <text evidence="2">The sequence shown here is derived from an EMBL/GenBank/DDBJ whole genome shotgun (WGS) entry which is preliminary data.</text>
</comment>
<name>A0A318LGP4_9PSEU</name>
<protein>
    <submittedName>
        <fullName evidence="2">DUF4440 domain-containing protein</fullName>
    </submittedName>
</protein>
<evidence type="ECO:0000259" key="1">
    <source>
        <dbReference type="Pfam" id="PF12680"/>
    </source>
</evidence>
<proteinExistence type="predicted"/>
<feature type="domain" description="SnoaL-like" evidence="1">
    <location>
        <begin position="15"/>
        <end position="110"/>
    </location>
</feature>
<dbReference type="InterPro" id="IPR032710">
    <property type="entry name" value="NTF2-like_dom_sf"/>
</dbReference>
<evidence type="ECO:0000313" key="3">
    <source>
        <dbReference type="Proteomes" id="UP000247892"/>
    </source>
</evidence>
<dbReference type="OrthoDB" id="8684708at2"/>
<dbReference type="RefSeq" id="WP_110343706.1">
    <property type="nucleotide sequence ID" value="NZ_JBHVKT010000036.1"/>
</dbReference>
<organism evidence="2 3">
    <name type="scientific">Prauserella flavalba</name>
    <dbReference type="NCBI Taxonomy" id="1477506"/>
    <lineage>
        <taxon>Bacteria</taxon>
        <taxon>Bacillati</taxon>
        <taxon>Actinomycetota</taxon>
        <taxon>Actinomycetes</taxon>
        <taxon>Pseudonocardiales</taxon>
        <taxon>Pseudonocardiaceae</taxon>
        <taxon>Prauserella</taxon>
    </lineage>
</organism>
<reference evidence="2 3" key="1">
    <citation type="submission" date="2016-07" db="EMBL/GenBank/DDBJ databases">
        <title>Draft genome sequence of Prauserella sp. YIM 121212, isolated from alkaline soil.</title>
        <authorList>
            <person name="Ruckert C."/>
            <person name="Albersmeier A."/>
            <person name="Jiang C.-L."/>
            <person name="Jiang Y."/>
            <person name="Kalinowski J."/>
            <person name="Schneider O."/>
            <person name="Winkler A."/>
            <person name="Zotchev S.B."/>
        </authorList>
    </citation>
    <scope>NUCLEOTIDE SEQUENCE [LARGE SCALE GENOMIC DNA]</scope>
    <source>
        <strain evidence="2 3">YIM 121212</strain>
    </source>
</reference>
<dbReference type="AlphaFoldDB" id="A0A318LGP4"/>